<organism evidence="2 3">
    <name type="scientific">Podarcis lilfordi</name>
    <name type="common">Lilford's wall lizard</name>
    <dbReference type="NCBI Taxonomy" id="74358"/>
    <lineage>
        <taxon>Eukaryota</taxon>
        <taxon>Metazoa</taxon>
        <taxon>Chordata</taxon>
        <taxon>Craniata</taxon>
        <taxon>Vertebrata</taxon>
        <taxon>Euteleostomi</taxon>
        <taxon>Lepidosauria</taxon>
        <taxon>Squamata</taxon>
        <taxon>Bifurcata</taxon>
        <taxon>Unidentata</taxon>
        <taxon>Episquamata</taxon>
        <taxon>Laterata</taxon>
        <taxon>Lacertibaenia</taxon>
        <taxon>Lacertidae</taxon>
        <taxon>Podarcis</taxon>
    </lineage>
</organism>
<feature type="domain" description="GPCR family 3 nine cysteines" evidence="1">
    <location>
        <begin position="132"/>
        <end position="170"/>
    </location>
</feature>
<dbReference type="AlphaFoldDB" id="A0AA35K0Y3"/>
<gene>
    <name evidence="2" type="ORF">PODLI_1B014160</name>
</gene>
<name>A0AA35K0Y3_9SAUR</name>
<dbReference type="InterPro" id="IPR038550">
    <property type="entry name" value="GPCR_3_9-Cys_sf"/>
</dbReference>
<dbReference type="Gene3D" id="3.40.50.2300">
    <property type="match status" value="3"/>
</dbReference>
<evidence type="ECO:0000259" key="1">
    <source>
        <dbReference type="Pfam" id="PF07562"/>
    </source>
</evidence>
<dbReference type="InterPro" id="IPR028082">
    <property type="entry name" value="Peripla_BP_I"/>
</dbReference>
<dbReference type="GO" id="GO:0005886">
    <property type="term" value="C:plasma membrane"/>
    <property type="evidence" value="ECO:0007669"/>
    <property type="project" value="TreeGrafter"/>
</dbReference>
<dbReference type="Proteomes" id="UP001178461">
    <property type="component" value="Chromosome 2"/>
</dbReference>
<evidence type="ECO:0000313" key="2">
    <source>
        <dbReference type="EMBL" id="CAI5768749.1"/>
    </source>
</evidence>
<keyword evidence="2" id="KW-0675">Receptor</keyword>
<dbReference type="InterPro" id="IPR000068">
    <property type="entry name" value="GPCR_3_Ca_sens_rcpt-rel"/>
</dbReference>
<dbReference type="Pfam" id="PF07562">
    <property type="entry name" value="NCD3G"/>
    <property type="match status" value="1"/>
</dbReference>
<accession>A0AA35K0Y3</accession>
<sequence>MTTDATLDLLAGGESHIPNYNCRGQNNLLAVVEAAYSEISKLISTMLSIYKIPQFHTLLKKTQPSNSSMGEFYFDENGEILANFNIVNWVLFPNQTRARVKIGSVEGQASSNVKFTINPEAIVWPLQFNKTVPISRCTESCYPGFAKEIQEGEPVCCYTCVQCTEGTISTQEGG</sequence>
<evidence type="ECO:0000313" key="3">
    <source>
        <dbReference type="Proteomes" id="UP001178461"/>
    </source>
</evidence>
<dbReference type="InterPro" id="IPR011500">
    <property type="entry name" value="GPCR_3_9-Cys_dom"/>
</dbReference>
<reference evidence="2" key="1">
    <citation type="submission" date="2022-12" db="EMBL/GenBank/DDBJ databases">
        <authorList>
            <person name="Alioto T."/>
            <person name="Alioto T."/>
            <person name="Gomez Garrido J."/>
        </authorList>
    </citation>
    <scope>NUCLEOTIDE SEQUENCE</scope>
</reference>
<dbReference type="EMBL" id="OX395127">
    <property type="protein sequence ID" value="CAI5768749.1"/>
    <property type="molecule type" value="Genomic_DNA"/>
</dbReference>
<protein>
    <submittedName>
        <fullName evidence="2">Vomeronasal type-2 receptor 26-like</fullName>
    </submittedName>
</protein>
<proteinExistence type="predicted"/>
<dbReference type="GO" id="GO:0004930">
    <property type="term" value="F:G protein-coupled receptor activity"/>
    <property type="evidence" value="ECO:0007669"/>
    <property type="project" value="InterPro"/>
</dbReference>
<dbReference type="Gene3D" id="2.10.50.30">
    <property type="entry name" value="GPCR, family 3, nine cysteines domain"/>
    <property type="match status" value="1"/>
</dbReference>
<dbReference type="SUPFAM" id="SSF53822">
    <property type="entry name" value="Periplasmic binding protein-like I"/>
    <property type="match status" value="2"/>
</dbReference>
<dbReference type="PANTHER" id="PTHR24061">
    <property type="entry name" value="CALCIUM-SENSING RECEPTOR-RELATED"/>
    <property type="match status" value="1"/>
</dbReference>
<keyword evidence="3" id="KW-1185">Reference proteome</keyword>
<dbReference type="PANTHER" id="PTHR24061:SF599">
    <property type="entry name" value="G-PROTEIN COUPLED RECEPTORS FAMILY 3 PROFILE DOMAIN-CONTAINING PROTEIN"/>
    <property type="match status" value="1"/>
</dbReference>